<evidence type="ECO:0000256" key="9">
    <source>
        <dbReference type="ARBA" id="ARBA00022840"/>
    </source>
</evidence>
<evidence type="ECO:0000256" key="7">
    <source>
        <dbReference type="ARBA" id="ARBA00022741"/>
    </source>
</evidence>
<evidence type="ECO:0000259" key="17">
    <source>
        <dbReference type="Pfam" id="PF00690"/>
    </source>
</evidence>
<keyword evidence="14 15" id="KW-0472">Membrane</keyword>
<evidence type="ECO:0000313" key="18">
    <source>
        <dbReference type="EMBL" id="OTF75685.1"/>
    </source>
</evidence>
<organism evidence="18 19">
    <name type="scientific">Euroglyphus maynei</name>
    <name type="common">Mayne's house dust mite</name>
    <dbReference type="NCBI Taxonomy" id="6958"/>
    <lineage>
        <taxon>Eukaryota</taxon>
        <taxon>Metazoa</taxon>
        <taxon>Ecdysozoa</taxon>
        <taxon>Arthropoda</taxon>
        <taxon>Chelicerata</taxon>
        <taxon>Arachnida</taxon>
        <taxon>Acari</taxon>
        <taxon>Acariformes</taxon>
        <taxon>Sarcoptiformes</taxon>
        <taxon>Astigmata</taxon>
        <taxon>Psoroptidia</taxon>
        <taxon>Analgoidea</taxon>
        <taxon>Pyroglyphidae</taxon>
        <taxon>Pyroglyphinae</taxon>
        <taxon>Euroglyphus</taxon>
    </lineage>
</organism>
<dbReference type="PANTHER" id="PTHR24093">
    <property type="entry name" value="CATION TRANSPORTING ATPASE"/>
    <property type="match status" value="1"/>
</dbReference>
<feature type="transmembrane region" description="Helical" evidence="15">
    <location>
        <begin position="101"/>
        <end position="122"/>
    </location>
</feature>
<evidence type="ECO:0000313" key="19">
    <source>
        <dbReference type="Proteomes" id="UP000194236"/>
    </source>
</evidence>
<dbReference type="GO" id="GO:0005524">
    <property type="term" value="F:ATP binding"/>
    <property type="evidence" value="ECO:0007669"/>
    <property type="project" value="UniProtKB-KW"/>
</dbReference>
<dbReference type="Proteomes" id="UP000194236">
    <property type="component" value="Unassembled WGS sequence"/>
</dbReference>
<dbReference type="GO" id="GO:0005886">
    <property type="term" value="C:plasma membrane"/>
    <property type="evidence" value="ECO:0007669"/>
    <property type="project" value="TreeGrafter"/>
</dbReference>
<dbReference type="InterPro" id="IPR004014">
    <property type="entry name" value="ATPase_P-typ_cation-transptr_N"/>
</dbReference>
<keyword evidence="3" id="KW-0813">Transport</keyword>
<dbReference type="GO" id="GO:0051480">
    <property type="term" value="P:regulation of cytosolic calcium ion concentration"/>
    <property type="evidence" value="ECO:0007669"/>
    <property type="project" value="TreeGrafter"/>
</dbReference>
<evidence type="ECO:0000256" key="4">
    <source>
        <dbReference type="ARBA" id="ARBA00022568"/>
    </source>
</evidence>
<dbReference type="AlphaFoldDB" id="A0A1Y3B8V6"/>
<accession>A0A1Y3B8V6</accession>
<keyword evidence="16" id="KW-0732">Signal</keyword>
<evidence type="ECO:0000256" key="6">
    <source>
        <dbReference type="ARBA" id="ARBA00022723"/>
    </source>
</evidence>
<keyword evidence="9" id="KW-0067">ATP-binding</keyword>
<evidence type="ECO:0000256" key="15">
    <source>
        <dbReference type="SAM" id="Phobius"/>
    </source>
</evidence>
<gene>
    <name evidence="18" type="ORF">BLA29_000455</name>
</gene>
<dbReference type="InterPro" id="IPR023298">
    <property type="entry name" value="ATPase_P-typ_TM_dom_sf"/>
</dbReference>
<feature type="chain" id="PRO_5012553787" description="P-type Ca(2+) transporter" evidence="16">
    <location>
        <begin position="19"/>
        <end position="138"/>
    </location>
</feature>
<keyword evidence="5 15" id="KW-0812">Transmembrane</keyword>
<keyword evidence="19" id="KW-1185">Reference proteome</keyword>
<comment type="subcellular location">
    <subcellularLocation>
        <location evidence="1">Endomembrane system</location>
        <topology evidence="1">Multi-pass membrane protein</topology>
    </subcellularLocation>
</comment>
<evidence type="ECO:0000256" key="2">
    <source>
        <dbReference type="ARBA" id="ARBA00012790"/>
    </source>
</evidence>
<dbReference type="EC" id="7.2.2.10" evidence="2"/>
<dbReference type="GO" id="GO:0012505">
    <property type="term" value="C:endomembrane system"/>
    <property type="evidence" value="ECO:0007669"/>
    <property type="project" value="UniProtKB-SubCell"/>
</dbReference>
<comment type="caution">
    <text evidence="18">The sequence shown here is derived from an EMBL/GenBank/DDBJ whole genome shotgun (WGS) entry which is preliminary data.</text>
</comment>
<keyword evidence="6" id="KW-0479">Metal-binding</keyword>
<evidence type="ECO:0000256" key="10">
    <source>
        <dbReference type="ARBA" id="ARBA00022842"/>
    </source>
</evidence>
<feature type="signal peptide" evidence="16">
    <location>
        <begin position="1"/>
        <end position="18"/>
    </location>
</feature>
<dbReference type="EMBL" id="MUJZ01040797">
    <property type="protein sequence ID" value="OTF75685.1"/>
    <property type="molecule type" value="Genomic_DNA"/>
</dbReference>
<name>A0A1Y3B8V6_EURMA</name>
<feature type="domain" description="Cation-transporting P-type ATPase N-terminal" evidence="17">
    <location>
        <begin position="21"/>
        <end position="73"/>
    </location>
</feature>
<dbReference type="PANTHER" id="PTHR24093:SF369">
    <property type="entry name" value="CALCIUM-TRANSPORTING ATPASE"/>
    <property type="match status" value="1"/>
</dbReference>
<dbReference type="FunFam" id="1.20.1110.10:FF:000002">
    <property type="entry name" value="Calcium-transporting ATPase"/>
    <property type="match status" value="1"/>
</dbReference>
<dbReference type="OrthoDB" id="6503417at2759"/>
<dbReference type="Pfam" id="PF00690">
    <property type="entry name" value="Cation_ATPase_N"/>
    <property type="match status" value="1"/>
</dbReference>
<keyword evidence="7" id="KW-0547">Nucleotide-binding</keyword>
<protein>
    <recommendedName>
        <fullName evidence="2">P-type Ca(2+) transporter</fullName>
        <ecNumber evidence="2">7.2.2.10</ecNumber>
    </recommendedName>
</protein>
<evidence type="ECO:0000256" key="14">
    <source>
        <dbReference type="ARBA" id="ARBA00023136"/>
    </source>
</evidence>
<keyword evidence="11" id="KW-1278">Translocase</keyword>
<evidence type="ECO:0000256" key="8">
    <source>
        <dbReference type="ARBA" id="ARBA00022837"/>
    </source>
</evidence>
<evidence type="ECO:0000256" key="13">
    <source>
        <dbReference type="ARBA" id="ARBA00023065"/>
    </source>
</evidence>
<keyword evidence="8" id="KW-0106">Calcium</keyword>
<sequence>MYFQVHNLLICFSPLSHSLILGLDGTDDDIKLRKQVFGSNKLIAITSKSFLSLVLEALQEKTMIMLEICALVSLALSFYHPSNESSDDQNLYSEEKNKDRYGYVESVAIWLSIMITVLVMATSEYGKEAKFRGLFLYL</sequence>
<keyword evidence="13" id="KW-0406">Ion transport</keyword>
<dbReference type="SUPFAM" id="SSF81665">
    <property type="entry name" value="Calcium ATPase, transmembrane domain M"/>
    <property type="match status" value="1"/>
</dbReference>
<evidence type="ECO:0000256" key="3">
    <source>
        <dbReference type="ARBA" id="ARBA00022448"/>
    </source>
</evidence>
<evidence type="ECO:0000256" key="12">
    <source>
        <dbReference type="ARBA" id="ARBA00022989"/>
    </source>
</evidence>
<reference evidence="18 19" key="1">
    <citation type="submission" date="2017-03" db="EMBL/GenBank/DDBJ databases">
        <title>Genome Survey of Euroglyphus maynei.</title>
        <authorList>
            <person name="Arlian L.G."/>
            <person name="Morgan M.S."/>
            <person name="Rider S.D."/>
        </authorList>
    </citation>
    <scope>NUCLEOTIDE SEQUENCE [LARGE SCALE GENOMIC DNA]</scope>
    <source>
        <strain evidence="18">Arlian Lab</strain>
        <tissue evidence="18">Whole body</tissue>
    </source>
</reference>
<evidence type="ECO:0000256" key="5">
    <source>
        <dbReference type="ARBA" id="ARBA00022692"/>
    </source>
</evidence>
<evidence type="ECO:0000256" key="16">
    <source>
        <dbReference type="SAM" id="SignalP"/>
    </source>
</evidence>
<evidence type="ECO:0000256" key="11">
    <source>
        <dbReference type="ARBA" id="ARBA00022967"/>
    </source>
</evidence>
<evidence type="ECO:0000256" key="1">
    <source>
        <dbReference type="ARBA" id="ARBA00004127"/>
    </source>
</evidence>
<keyword evidence="12 15" id="KW-1133">Transmembrane helix</keyword>
<dbReference type="GO" id="GO:0046872">
    <property type="term" value="F:metal ion binding"/>
    <property type="evidence" value="ECO:0007669"/>
    <property type="project" value="UniProtKB-KW"/>
</dbReference>
<proteinExistence type="predicted"/>
<keyword evidence="4" id="KW-0109">Calcium transport</keyword>
<keyword evidence="10" id="KW-0460">Magnesium</keyword>
<dbReference type="GO" id="GO:0005388">
    <property type="term" value="F:P-type calcium transporter activity"/>
    <property type="evidence" value="ECO:0007669"/>
    <property type="project" value="UniProtKB-EC"/>
</dbReference>